<comment type="caution">
    <text evidence="2">The sequence shown here is derived from an EMBL/GenBank/DDBJ whole genome shotgun (WGS) entry which is preliminary data.</text>
</comment>
<feature type="compositionally biased region" description="Polar residues" evidence="1">
    <location>
        <begin position="18"/>
        <end position="28"/>
    </location>
</feature>
<gene>
    <name evidence="2" type="ORF">LTR62_007025</name>
</gene>
<evidence type="ECO:0000313" key="3">
    <source>
        <dbReference type="Proteomes" id="UP001310890"/>
    </source>
</evidence>
<dbReference type="EMBL" id="JAVRRL010000064">
    <property type="protein sequence ID" value="KAK5109465.1"/>
    <property type="molecule type" value="Genomic_DNA"/>
</dbReference>
<feature type="region of interest" description="Disordered" evidence="1">
    <location>
        <begin position="1"/>
        <end position="114"/>
    </location>
</feature>
<accession>A0AAN7TMV1</accession>
<feature type="compositionally biased region" description="Low complexity" evidence="1">
    <location>
        <begin position="56"/>
        <end position="67"/>
    </location>
</feature>
<dbReference type="AlphaFoldDB" id="A0AAN7TMV1"/>
<protein>
    <submittedName>
        <fullName evidence="2">Uncharacterized protein</fullName>
    </submittedName>
</protein>
<feature type="compositionally biased region" description="Low complexity" evidence="1">
    <location>
        <begin position="86"/>
        <end position="100"/>
    </location>
</feature>
<feature type="compositionally biased region" description="Acidic residues" evidence="1">
    <location>
        <begin position="73"/>
        <end position="85"/>
    </location>
</feature>
<feature type="compositionally biased region" description="Low complexity" evidence="1">
    <location>
        <begin position="29"/>
        <end position="46"/>
    </location>
</feature>
<evidence type="ECO:0000313" key="2">
    <source>
        <dbReference type="EMBL" id="KAK5109465.1"/>
    </source>
</evidence>
<evidence type="ECO:0000256" key="1">
    <source>
        <dbReference type="SAM" id="MobiDB-lite"/>
    </source>
</evidence>
<dbReference type="Proteomes" id="UP001310890">
    <property type="component" value="Unassembled WGS sequence"/>
</dbReference>
<reference evidence="2" key="1">
    <citation type="submission" date="2023-08" db="EMBL/GenBank/DDBJ databases">
        <title>Black Yeasts Isolated from many extreme environments.</title>
        <authorList>
            <person name="Coleine C."/>
            <person name="Stajich J.E."/>
            <person name="Selbmann L."/>
        </authorList>
    </citation>
    <scope>NUCLEOTIDE SEQUENCE</scope>
    <source>
        <strain evidence="2">CCFEE 5401</strain>
    </source>
</reference>
<sequence length="235" mass="26340">MPPRHPHDPFTNAPLRPTTGNPSFRAQTSQSSLRSHASNASNASSRPRQPRDLFAPTLSRRPTSRTTPRVEDEVLADADSDEEWEAQAQRQQLRARQLRQGSPDKVQRHGRSRAVARHEQEEVFDIVYRQPDGTYMLDASEAGTAVSALQLYHSAEFAGEEEEGNDAATNAHYASIAREYFTSGKAMGKRGRSGGVVDTEAEELLPEMMAHLRHQATRRLEEERWLYEPTTSGAF</sequence>
<name>A0AAN7TMV1_9PEZI</name>
<organism evidence="2 3">
    <name type="scientific">Meristemomyces frigidus</name>
    <dbReference type="NCBI Taxonomy" id="1508187"/>
    <lineage>
        <taxon>Eukaryota</taxon>
        <taxon>Fungi</taxon>
        <taxon>Dikarya</taxon>
        <taxon>Ascomycota</taxon>
        <taxon>Pezizomycotina</taxon>
        <taxon>Dothideomycetes</taxon>
        <taxon>Dothideomycetidae</taxon>
        <taxon>Mycosphaerellales</taxon>
        <taxon>Teratosphaeriaceae</taxon>
        <taxon>Meristemomyces</taxon>
    </lineage>
</organism>
<proteinExistence type="predicted"/>